<reference evidence="2" key="1">
    <citation type="journal article" name="DNA Res.">
        <title>The physiological potential of anammox bacteria as revealed by their core genome structure.</title>
        <authorList>
            <person name="Okubo T."/>
            <person name="Toyoda A."/>
            <person name="Fukuhara K."/>
            <person name="Uchiyama I."/>
            <person name="Harigaya Y."/>
            <person name="Kuroiwa M."/>
            <person name="Suzuki T."/>
            <person name="Murakami Y."/>
            <person name="Suwa Y."/>
            <person name="Takami H."/>
        </authorList>
    </citation>
    <scope>NUCLEOTIDE SEQUENCE</scope>
    <source>
        <strain evidence="2">317325-3</strain>
    </source>
</reference>
<gene>
    <name evidence="2" type="ORF">DSYM_03520</name>
</gene>
<feature type="region of interest" description="Disordered" evidence="1">
    <location>
        <begin position="33"/>
        <end position="52"/>
    </location>
</feature>
<name>A0A809QW49_9PROT</name>
<organism evidence="2 3">
    <name type="scientific">Candidatus Desulfobacillus denitrificans</name>
    <dbReference type="NCBI Taxonomy" id="2608985"/>
    <lineage>
        <taxon>Bacteria</taxon>
        <taxon>Pseudomonadati</taxon>
        <taxon>Pseudomonadota</taxon>
        <taxon>Betaproteobacteria</taxon>
        <taxon>Candidatus Desulfobacillus</taxon>
    </lineage>
</organism>
<sequence>MNPIVSAILSSIIDSIMESAMAPAPLPPPAAPPGIVRPALQNGPLATMSPPSNGYAQFGSENLRLAASLQIRDTQNRIVLPMSMQAPVPVLYKLDEYGSVQRVWVLTPEEAEVADQLIRQKQSSPRK</sequence>
<dbReference type="Proteomes" id="UP000662914">
    <property type="component" value="Chromosome"/>
</dbReference>
<evidence type="ECO:0000256" key="1">
    <source>
        <dbReference type="SAM" id="MobiDB-lite"/>
    </source>
</evidence>
<evidence type="ECO:0000313" key="2">
    <source>
        <dbReference type="EMBL" id="BBO19653.1"/>
    </source>
</evidence>
<accession>A0A809QW49</accession>
<protein>
    <submittedName>
        <fullName evidence="2">Uncharacterized protein</fullName>
    </submittedName>
</protein>
<evidence type="ECO:0000313" key="3">
    <source>
        <dbReference type="Proteomes" id="UP000662914"/>
    </source>
</evidence>
<dbReference type="EMBL" id="AP021857">
    <property type="protein sequence ID" value="BBO19653.1"/>
    <property type="molecule type" value="Genomic_DNA"/>
</dbReference>
<dbReference type="AlphaFoldDB" id="A0A809QW49"/>
<proteinExistence type="predicted"/>
<dbReference type="KEGG" id="ddz:DSYM_03520"/>